<keyword evidence="6" id="KW-0812">Transmembrane</keyword>
<proteinExistence type="inferred from homology"/>
<evidence type="ECO:0000259" key="10">
    <source>
        <dbReference type="Pfam" id="PF21687"/>
    </source>
</evidence>
<accession>A0ABM7XAV5</accession>
<gene>
    <name evidence="11" type="ORF">AMPC_20990</name>
</gene>
<dbReference type="PANTHER" id="PTHR38831">
    <property type="entry name" value="TYPE II SECRETION SYSTEM PROTEIN K"/>
    <property type="match status" value="1"/>
</dbReference>
<keyword evidence="4" id="KW-1003">Cell membrane</keyword>
<dbReference type="SUPFAM" id="SSF158544">
    <property type="entry name" value="GspK insert domain-like"/>
    <property type="match status" value="1"/>
</dbReference>
<protein>
    <recommendedName>
        <fullName evidence="10">T2SS protein K first SAM-like domain-containing protein</fullName>
    </recommendedName>
</protein>
<evidence type="ECO:0000313" key="11">
    <source>
        <dbReference type="EMBL" id="BDG08986.1"/>
    </source>
</evidence>
<feature type="domain" description="T2SS protein K first SAM-like" evidence="10">
    <location>
        <begin position="179"/>
        <end position="294"/>
    </location>
</feature>
<evidence type="ECO:0000256" key="5">
    <source>
        <dbReference type="ARBA" id="ARBA00022519"/>
    </source>
</evidence>
<evidence type="ECO:0000313" key="12">
    <source>
        <dbReference type="Proteomes" id="UP001162734"/>
    </source>
</evidence>
<keyword evidence="3" id="KW-0813">Transport</keyword>
<evidence type="ECO:0000256" key="7">
    <source>
        <dbReference type="ARBA" id="ARBA00022927"/>
    </source>
</evidence>
<comment type="subcellular location">
    <subcellularLocation>
        <location evidence="1">Cell inner membrane</location>
    </subcellularLocation>
</comment>
<dbReference type="Pfam" id="PF21687">
    <property type="entry name" value="T2SSK_1st"/>
    <property type="match status" value="1"/>
</dbReference>
<reference evidence="12" key="1">
    <citation type="journal article" date="2022" name="Int. J. Syst. Evol. Microbiol.">
        <title>Anaeromyxobacter oryzae sp. nov., Anaeromyxobacter diazotrophicus sp. nov. and Anaeromyxobacter paludicola sp. nov., isolated from paddy soils.</title>
        <authorList>
            <person name="Itoh H."/>
            <person name="Xu Z."/>
            <person name="Mise K."/>
            <person name="Masuda Y."/>
            <person name="Ushijima N."/>
            <person name="Hayakawa C."/>
            <person name="Shiratori Y."/>
            <person name="Senoo K."/>
        </authorList>
    </citation>
    <scope>NUCLEOTIDE SEQUENCE [LARGE SCALE GENOMIC DNA]</scope>
    <source>
        <strain evidence="12">Red630</strain>
    </source>
</reference>
<keyword evidence="9" id="KW-0472">Membrane</keyword>
<keyword evidence="5" id="KW-0997">Cell inner membrane</keyword>
<dbReference type="InterPro" id="IPR049031">
    <property type="entry name" value="T2SSK_SAM-like_1st"/>
</dbReference>
<sequence>MRSRGAALLLVITAIAILTAISVDLAYESRVSIEAAAGARDELRATYLAKSAVGFSRLVLHFQQQLGQASAAVGQLGQVAQASGLPAQLAQQLQGTLGGGAGGGTLSIRLWELVPVDSSMTSLFLSRGARSAAAPPREGAAAAAGTARGFGDFEGSFHARIEDEDRKINLPQFNGLGALPAAQLQRFLQLVKDPKYDFLFDQDDANGIRVNRNDTAAAIKDWVDEDEVSSAVTGNPLTPFEQGFSDENAVYDRLPDRYKAKNARFDSLEELFLVAGISDAFMAAFADRLTVYPDVNGQVNVNTDDPMQILTNLLVMSDPPGVLQGPLLDPGFPQRFQAALAQLKPLPFLSVSPQQFATVAQALGVKIQAVYLQAQNSDNRAVFSDHSSTFHIHATGRAGGVQKTIDAVVTLDTRAGALAQDLGRVLHWSEE</sequence>
<keyword evidence="12" id="KW-1185">Reference proteome</keyword>
<keyword evidence="7" id="KW-0653">Protein transport</keyword>
<dbReference type="Gene3D" id="1.10.40.60">
    <property type="entry name" value="EpsJ-like"/>
    <property type="match status" value="1"/>
</dbReference>
<evidence type="ECO:0000256" key="1">
    <source>
        <dbReference type="ARBA" id="ARBA00004533"/>
    </source>
</evidence>
<evidence type="ECO:0000256" key="2">
    <source>
        <dbReference type="ARBA" id="ARBA00007246"/>
    </source>
</evidence>
<dbReference type="Proteomes" id="UP001162734">
    <property type="component" value="Chromosome"/>
</dbReference>
<evidence type="ECO:0000256" key="9">
    <source>
        <dbReference type="ARBA" id="ARBA00023136"/>
    </source>
</evidence>
<keyword evidence="8" id="KW-1133">Transmembrane helix</keyword>
<dbReference type="InterPro" id="IPR005628">
    <property type="entry name" value="GspK"/>
</dbReference>
<evidence type="ECO:0000256" key="6">
    <source>
        <dbReference type="ARBA" id="ARBA00022692"/>
    </source>
</evidence>
<organism evidence="11 12">
    <name type="scientific">Anaeromyxobacter paludicola</name>
    <dbReference type="NCBI Taxonomy" id="2918171"/>
    <lineage>
        <taxon>Bacteria</taxon>
        <taxon>Pseudomonadati</taxon>
        <taxon>Myxococcota</taxon>
        <taxon>Myxococcia</taxon>
        <taxon>Myxococcales</taxon>
        <taxon>Cystobacterineae</taxon>
        <taxon>Anaeromyxobacteraceae</taxon>
        <taxon>Anaeromyxobacter</taxon>
    </lineage>
</organism>
<evidence type="ECO:0000256" key="4">
    <source>
        <dbReference type="ARBA" id="ARBA00022475"/>
    </source>
</evidence>
<dbReference type="RefSeq" id="WP_248340541.1">
    <property type="nucleotide sequence ID" value="NZ_AP025592.1"/>
</dbReference>
<dbReference type="InterPro" id="IPR038072">
    <property type="entry name" value="GspK_central_sf"/>
</dbReference>
<evidence type="ECO:0000256" key="8">
    <source>
        <dbReference type="ARBA" id="ARBA00022989"/>
    </source>
</evidence>
<name>A0ABM7XAV5_9BACT</name>
<evidence type="ECO:0000256" key="3">
    <source>
        <dbReference type="ARBA" id="ARBA00022448"/>
    </source>
</evidence>
<dbReference type="EMBL" id="AP025592">
    <property type="protein sequence ID" value="BDG08986.1"/>
    <property type="molecule type" value="Genomic_DNA"/>
</dbReference>
<comment type="similarity">
    <text evidence="2">Belongs to the GSP K family.</text>
</comment>
<dbReference type="PANTHER" id="PTHR38831:SF2">
    <property type="entry name" value="TYPE II SECRETION SYSTEM PROTEIN K"/>
    <property type="match status" value="1"/>
</dbReference>